<sequence>MQSVIRQRKAVIRDHSRSQHTNSSRHQSRDIQLLTLLPVTRVTGNLLDSCWICEPQHCAALCLEYEGI</sequence>
<accession>A0A8T1K2I0</accession>
<reference evidence="2" key="1">
    <citation type="submission" date="2018-10" db="EMBL/GenBank/DDBJ databases">
        <title>Effector identification in a new, highly contiguous assembly of the strawberry crown rot pathogen Phytophthora cactorum.</title>
        <authorList>
            <person name="Armitage A.D."/>
            <person name="Nellist C.F."/>
            <person name="Bates H."/>
            <person name="Vickerstaff R.J."/>
            <person name="Harrison R.J."/>
        </authorList>
    </citation>
    <scope>NUCLEOTIDE SEQUENCE</scope>
    <source>
        <strain evidence="2">4040</strain>
    </source>
</reference>
<name>A0A8T1K2I0_9STRA</name>
<organism evidence="2 3">
    <name type="scientific">Phytophthora cactorum</name>
    <dbReference type="NCBI Taxonomy" id="29920"/>
    <lineage>
        <taxon>Eukaryota</taxon>
        <taxon>Sar</taxon>
        <taxon>Stramenopiles</taxon>
        <taxon>Oomycota</taxon>
        <taxon>Peronosporomycetes</taxon>
        <taxon>Peronosporales</taxon>
        <taxon>Peronosporaceae</taxon>
        <taxon>Phytophthora</taxon>
    </lineage>
</organism>
<dbReference type="Proteomes" id="UP000736787">
    <property type="component" value="Unassembled WGS sequence"/>
</dbReference>
<feature type="compositionally biased region" description="Basic residues" evidence="1">
    <location>
        <begin position="1"/>
        <end position="10"/>
    </location>
</feature>
<protein>
    <submittedName>
        <fullName evidence="2">Uncharacterized protein</fullName>
    </submittedName>
</protein>
<dbReference type="AlphaFoldDB" id="A0A8T1K2I0"/>
<proteinExistence type="predicted"/>
<dbReference type="EMBL" id="RCMK01000921">
    <property type="protein sequence ID" value="KAG2907726.1"/>
    <property type="molecule type" value="Genomic_DNA"/>
</dbReference>
<gene>
    <name evidence="2" type="ORF">PC117_g20146</name>
</gene>
<feature type="region of interest" description="Disordered" evidence="1">
    <location>
        <begin position="1"/>
        <end position="28"/>
    </location>
</feature>
<evidence type="ECO:0000313" key="3">
    <source>
        <dbReference type="Proteomes" id="UP000736787"/>
    </source>
</evidence>
<comment type="caution">
    <text evidence="2">The sequence shown here is derived from an EMBL/GenBank/DDBJ whole genome shotgun (WGS) entry which is preliminary data.</text>
</comment>
<evidence type="ECO:0000256" key="1">
    <source>
        <dbReference type="SAM" id="MobiDB-lite"/>
    </source>
</evidence>
<evidence type="ECO:0000313" key="2">
    <source>
        <dbReference type="EMBL" id="KAG2907726.1"/>
    </source>
</evidence>